<proteinExistence type="predicted"/>
<evidence type="ECO:0008006" key="4">
    <source>
        <dbReference type="Google" id="ProtNLM"/>
    </source>
</evidence>
<evidence type="ECO:0000259" key="1">
    <source>
        <dbReference type="Pfam" id="PF13547"/>
    </source>
</evidence>
<dbReference type="Gene3D" id="3.20.20.80">
    <property type="entry name" value="Glycosidases"/>
    <property type="match status" value="1"/>
</dbReference>
<dbReference type="CDD" id="cd19607">
    <property type="entry name" value="GTA_TIM-barrel-like"/>
    <property type="match status" value="1"/>
</dbReference>
<dbReference type="SUPFAM" id="SSF51445">
    <property type="entry name" value="(Trans)glycosidases"/>
    <property type="match status" value="1"/>
</dbReference>
<dbReference type="InterPro" id="IPR032876">
    <property type="entry name" value="J_dom"/>
</dbReference>
<name>A0AAT9G7V2_9RICK</name>
<organism evidence="3">
    <name type="scientific">Candidatus Tisiphia endosymbiont of Sergentomyia squamirostris</name>
    <dbReference type="NCBI Taxonomy" id="3113639"/>
    <lineage>
        <taxon>Bacteria</taxon>
        <taxon>Pseudomonadati</taxon>
        <taxon>Pseudomonadota</taxon>
        <taxon>Alphaproteobacteria</taxon>
        <taxon>Rickettsiales</taxon>
        <taxon>Rickettsiaceae</taxon>
        <taxon>Rickettsieae</taxon>
        <taxon>Candidatus Tisiphia</taxon>
    </lineage>
</organism>
<gene>
    <name evidence="3" type="ORF">DMENIID0002_05510</name>
</gene>
<reference evidence="3" key="1">
    <citation type="submission" date="2024-01" db="EMBL/GenBank/DDBJ databases">
        <title>Sequencing the genomes of a sandfly, Sergentomyia squamirostris, and its two endosymbionts.</title>
        <authorList>
            <person name="Itokawa K."/>
            <person name="Sanjoba C."/>
        </authorList>
    </citation>
    <scope>NUCLEOTIDE SEQUENCE</scope>
    <source>
        <strain evidence="3">RiSSQ</strain>
    </source>
</reference>
<feature type="domain" description="Tip attachment protein J" evidence="2">
    <location>
        <begin position="760"/>
        <end position="913"/>
    </location>
</feature>
<dbReference type="AlphaFoldDB" id="A0AAT9G7V2"/>
<evidence type="ECO:0000313" key="3">
    <source>
        <dbReference type="EMBL" id="BFD45905.1"/>
    </source>
</evidence>
<feature type="domain" description="GTA TIM-barrel-like" evidence="1">
    <location>
        <begin position="449"/>
        <end position="696"/>
    </location>
</feature>
<dbReference type="Pfam" id="PF13547">
    <property type="entry name" value="GTA_TIM"/>
    <property type="match status" value="1"/>
</dbReference>
<sequence>MFGQILGNIGSSIGGVFGGGILSTIGRFAGRTLGDYLEHLNYEPEEYYHFKNIRESFVLSKAVYGHPIALVFGTARVNGKIIWASQIKEVQITSIAQRGLSVTAETASIHNLTECEYYLSFAVSLCEGEIAEIGRVWVNDKLLNLEQYKFRLYLGSEEQLPDPLIAATEAQGQVPAFRGLSYAVFEDLPLADFNNSVPNFSFEVTRKANIPSNVEGDNSSIAKLYMREEFLGKTKQKTGAYFSVCEDFELDFDNKITSQIQFQNVEDLVEAVDIIPGSGEFVYDTIIQYKTIQNSLGGIISKKPINSNNYRNIANSLYSLNQMKIICPNIKWVAPVVCWFGDSLDIASCTIKPAVEFNDPNTQYSEQWQVGKYLRDTARLVSRDADDFPKYGGSVNDASLIRYLQELKRRNFKVMFYPMFFLDVWQKPWRGHLTGCVNSIVDFFNKDEGYNNFILHYAKLVKDHIDAFVIGSELIGLTSIKDQHNNFPAITQLIKLAKLVKEIVGNNVLVTYAADWSEYHHTQDGWYNLDKLFASEYIDFVGIDAYFPVTRSINSGILPEEIMKGWQSGEGYDYFIDENGGRHQLAADYAWKNLRHWWENYHRNPDGVTTEWQPRMKKIWFTEFGFPSIDKATNQPNIFFDPLCSDGGVPRYSTGEVDFSIQRKAIRSFIEYWQTQEYIEQMFLWTWDARPYPAWPHSNIWRDGNLWAKGHWVNNKFGACSLAAIILELSYKCGIPLKHIDISTLDEAVEGLVLNKALSCIDVINLLRIIYFFDIIAYQEQIKFTKRGYSTPSHISPKILVKLSSNSYLEQIEISKTSIISKLALNFIDRFDDYNNSFCQINSENFSHRPIPNLKLPIILSYLEVERLGQLILKNAATETKILRFIMPANFIKYQPGDFIILYYRNYQYQIRIISMRLFRLTTEIHGIIDEVESYIFK</sequence>
<dbReference type="InterPro" id="IPR017853">
    <property type="entry name" value="GH"/>
</dbReference>
<dbReference type="EMBL" id="AP029170">
    <property type="protein sequence ID" value="BFD45905.1"/>
    <property type="molecule type" value="Genomic_DNA"/>
</dbReference>
<protein>
    <recommendedName>
        <fullName evidence="4">GTA TIM-barrel-like domain protein</fullName>
    </recommendedName>
</protein>
<evidence type="ECO:0000259" key="2">
    <source>
        <dbReference type="Pfam" id="PF13550"/>
    </source>
</evidence>
<dbReference type="Pfam" id="PF13550">
    <property type="entry name" value="Phage-tail_3"/>
    <property type="match status" value="1"/>
</dbReference>
<dbReference type="InterPro" id="IPR025195">
    <property type="entry name" value="GTA_TIM_dom"/>
</dbReference>
<accession>A0AAT9G7V2</accession>